<keyword evidence="6" id="KW-1185">Reference proteome</keyword>
<dbReference type="AlphaFoldDB" id="A0A4Q7MZS0"/>
<evidence type="ECO:0000256" key="1">
    <source>
        <dbReference type="ARBA" id="ARBA00004442"/>
    </source>
</evidence>
<evidence type="ECO:0000256" key="3">
    <source>
        <dbReference type="ARBA" id="ARBA00023237"/>
    </source>
</evidence>
<dbReference type="InterPro" id="IPR041700">
    <property type="entry name" value="OMP_b-brl_3"/>
</dbReference>
<evidence type="ECO:0000313" key="5">
    <source>
        <dbReference type="EMBL" id="RZS74787.1"/>
    </source>
</evidence>
<feature type="domain" description="Outer membrane protein beta-barrel" evidence="4">
    <location>
        <begin position="452"/>
        <end position="898"/>
    </location>
</feature>
<name>A0A4Q7MZS0_9BACT</name>
<dbReference type="SUPFAM" id="SSF56935">
    <property type="entry name" value="Porins"/>
    <property type="match status" value="1"/>
</dbReference>
<dbReference type="Gene3D" id="2.40.170.20">
    <property type="entry name" value="TonB-dependent receptor, beta-barrel domain"/>
    <property type="match status" value="1"/>
</dbReference>
<comment type="subcellular location">
    <subcellularLocation>
        <location evidence="1">Cell outer membrane</location>
    </subcellularLocation>
</comment>
<protein>
    <submittedName>
        <fullName evidence="5">Outer membrane receptor protein involved in Fe transport</fullName>
    </submittedName>
</protein>
<keyword evidence="3" id="KW-0998">Cell outer membrane</keyword>
<comment type="caution">
    <text evidence="5">The sequence shown here is derived from an EMBL/GenBank/DDBJ whole genome shotgun (WGS) entry which is preliminary data.</text>
</comment>
<evidence type="ECO:0000256" key="2">
    <source>
        <dbReference type="ARBA" id="ARBA00023136"/>
    </source>
</evidence>
<reference evidence="5 6" key="1">
    <citation type="submission" date="2019-02" db="EMBL/GenBank/DDBJ databases">
        <title>Genomic Encyclopedia of Type Strains, Phase IV (KMG-IV): sequencing the most valuable type-strain genomes for metagenomic binning, comparative biology and taxonomic classification.</title>
        <authorList>
            <person name="Goeker M."/>
        </authorList>
    </citation>
    <scope>NUCLEOTIDE SEQUENCE [LARGE SCALE GENOMIC DNA]</scope>
    <source>
        <strain evidence="5 6">DSM 18116</strain>
    </source>
</reference>
<dbReference type="SUPFAM" id="SSF49478">
    <property type="entry name" value="Cna protein B-type domain"/>
    <property type="match status" value="1"/>
</dbReference>
<accession>A0A4Q7MZS0</accession>
<sequence>MTTPALSQNILKGKVIDSSENKKLHNSIVALIDLSDTTLYRSWRAGADGGFSISKIPAGKYTLLISYPRMADFLQDLNISDTSNIDLGNISMITEAKLMQEVVVTAGRAIRMRGDTLEYTADSFAVKPGANVQALLKRLPGIEVSRTGAITAQGQEVKKLLVDGDEFFTDDPKFAAQYLRANAVDKVQVFDKKSDMATLTGFDDGKKTKTINIKMKNSAKNGYFGKVSTGANGDGNYEHELMVGAFKGPLKAGVFGIASKSMSRDFSSEVLSRAGGESMDYIEDGVGMMVANKSQSESIGQYNGSGLPSILNGGAHFSNKWGNNNKYELMGNYRLRTHTGDGWGNSTRFTKSTDTLSFLDKDSRSDKSEGFGHNLSGQVSVKLDTFTRMMVKMAGSKGRKEIDRNSATSSANFRNIVVNSSASEENEITDDQSLKSSVTILRDMPKIAGKLNVTFEQEYSDTRSNNRALTENAFFDGVTGEQTRAQSLDRLQASIENYEGYGGRASLTNRFNDKWFTQFEYGLKVRMSESRFNTMNGSNGKYDDRVDSLSNNFDFTSLTQIAGAGINYNTKKWLIGVGSKVFLTGLKQFNLDAGETKKRTFTNLAPYFRASYNFSLTTSLNINYSGATVQPSMEQLQPLRRTANQLVVQEGNPDLVPGFNNNLSLSFNKYNLKKELMLMVSVSGSLNTNVITNATTISEQGRVSRYVNVDGLPGVNAMVNLSKGWRSKGINIGGGFNYSNNGNYNIQNGELFRMYNSNFGINSNIRYDFKEIFNLSFNSNFGFSRGRSELKGAVNSNNFNHSHNFAGSVSLPWKLEIGTDLMGSFNPGNGSFASSVNVVTWNANIQKKFLQSEGLVLKASVNDILNKATGYQRSIDGANWSESNGFVLRRYFMVSLSWNFLGKL</sequence>
<dbReference type="InterPro" id="IPR036942">
    <property type="entry name" value="Beta-barrel_TonB_sf"/>
</dbReference>
<keyword evidence="5" id="KW-0675">Receptor</keyword>
<dbReference type="GO" id="GO:0009279">
    <property type="term" value="C:cell outer membrane"/>
    <property type="evidence" value="ECO:0007669"/>
    <property type="project" value="UniProtKB-SubCell"/>
</dbReference>
<evidence type="ECO:0000259" key="4">
    <source>
        <dbReference type="Pfam" id="PF14905"/>
    </source>
</evidence>
<keyword evidence="2" id="KW-0472">Membrane</keyword>
<proteinExistence type="predicted"/>
<gene>
    <name evidence="5" type="ORF">EV199_0638</name>
</gene>
<dbReference type="EMBL" id="SGXA01000001">
    <property type="protein sequence ID" value="RZS74787.1"/>
    <property type="molecule type" value="Genomic_DNA"/>
</dbReference>
<dbReference type="Proteomes" id="UP000293874">
    <property type="component" value="Unassembled WGS sequence"/>
</dbReference>
<evidence type="ECO:0000313" key="6">
    <source>
        <dbReference type="Proteomes" id="UP000293874"/>
    </source>
</evidence>
<organism evidence="5 6">
    <name type="scientific">Pseudobacter ginsenosidimutans</name>
    <dbReference type="NCBI Taxonomy" id="661488"/>
    <lineage>
        <taxon>Bacteria</taxon>
        <taxon>Pseudomonadati</taxon>
        <taxon>Bacteroidota</taxon>
        <taxon>Chitinophagia</taxon>
        <taxon>Chitinophagales</taxon>
        <taxon>Chitinophagaceae</taxon>
        <taxon>Pseudobacter</taxon>
    </lineage>
</organism>
<dbReference type="Pfam" id="PF14905">
    <property type="entry name" value="OMP_b-brl_3"/>
    <property type="match status" value="1"/>
</dbReference>